<protein>
    <submittedName>
        <fullName evidence="1">Uncharacterized protein</fullName>
    </submittedName>
</protein>
<organism evidence="1 2">
    <name type="scientific">Wenjunlia tyrosinilytica</name>
    <dbReference type="NCBI Taxonomy" id="1544741"/>
    <lineage>
        <taxon>Bacteria</taxon>
        <taxon>Bacillati</taxon>
        <taxon>Actinomycetota</taxon>
        <taxon>Actinomycetes</taxon>
        <taxon>Kitasatosporales</taxon>
        <taxon>Streptomycetaceae</taxon>
        <taxon>Wenjunlia</taxon>
    </lineage>
</organism>
<comment type="caution">
    <text evidence="1">The sequence shown here is derived from an EMBL/GenBank/DDBJ whole genome shotgun (WGS) entry which is preliminary data.</text>
</comment>
<dbReference type="Proteomes" id="UP000641932">
    <property type="component" value="Unassembled WGS sequence"/>
</dbReference>
<name>A0A917ZXR0_9ACTN</name>
<keyword evidence="2" id="KW-1185">Reference proteome</keyword>
<reference evidence="1" key="1">
    <citation type="journal article" date="2014" name="Int. J. Syst. Evol. Microbiol.">
        <title>Complete genome sequence of Corynebacterium casei LMG S-19264T (=DSM 44701T), isolated from a smear-ripened cheese.</title>
        <authorList>
            <consortium name="US DOE Joint Genome Institute (JGI-PGF)"/>
            <person name="Walter F."/>
            <person name="Albersmeier A."/>
            <person name="Kalinowski J."/>
            <person name="Ruckert C."/>
        </authorList>
    </citation>
    <scope>NUCLEOTIDE SEQUENCE</scope>
    <source>
        <strain evidence="1">CGMCC 4.7201</strain>
    </source>
</reference>
<dbReference type="EMBL" id="BMMS01000044">
    <property type="protein sequence ID" value="GGO99327.1"/>
    <property type="molecule type" value="Genomic_DNA"/>
</dbReference>
<proteinExistence type="predicted"/>
<dbReference type="AlphaFoldDB" id="A0A917ZXR0"/>
<reference evidence="1" key="2">
    <citation type="submission" date="2020-09" db="EMBL/GenBank/DDBJ databases">
        <authorList>
            <person name="Sun Q."/>
            <person name="Zhou Y."/>
        </authorList>
    </citation>
    <scope>NUCLEOTIDE SEQUENCE</scope>
    <source>
        <strain evidence="1">CGMCC 4.7201</strain>
    </source>
</reference>
<gene>
    <name evidence="1" type="ORF">GCM10012280_65530</name>
</gene>
<evidence type="ECO:0000313" key="2">
    <source>
        <dbReference type="Proteomes" id="UP000641932"/>
    </source>
</evidence>
<accession>A0A917ZXR0</accession>
<sequence length="78" mass="8404">MPSGSRPSKAWAACRGTTLLPRSRSWAARESPSVRVTQPWGNAIIHSTNSADNRCVPGFVGMGAARAVTRSHRRMAGR</sequence>
<evidence type="ECO:0000313" key="1">
    <source>
        <dbReference type="EMBL" id="GGO99327.1"/>
    </source>
</evidence>